<proteinExistence type="predicted"/>
<reference evidence="6 7" key="1">
    <citation type="submission" date="2018-06" db="EMBL/GenBank/DDBJ databases">
        <authorList>
            <consortium name="Pathogen Informatics"/>
            <person name="Doyle S."/>
        </authorList>
    </citation>
    <scope>NUCLEOTIDE SEQUENCE [LARGE SCALE GENOMIC DNA]</scope>
    <source>
        <strain evidence="6 7">NCTC10994</strain>
    </source>
</reference>
<dbReference type="PRINTS" id="PR00469">
    <property type="entry name" value="PNDRDTASEII"/>
</dbReference>
<accession>A0A2X4TML7</accession>
<dbReference type="EC" id="1.18.1.3" evidence="6"/>
<comment type="cofactor">
    <cofactor evidence="1">
        <name>FAD</name>
        <dbReference type="ChEBI" id="CHEBI:57692"/>
    </cofactor>
</comment>
<dbReference type="Gene3D" id="3.50.50.60">
    <property type="entry name" value="FAD/NAD(P)-binding domain"/>
    <property type="match status" value="2"/>
</dbReference>
<organism evidence="6 7">
    <name type="scientific">Rhodococcus coprophilus</name>
    <dbReference type="NCBI Taxonomy" id="38310"/>
    <lineage>
        <taxon>Bacteria</taxon>
        <taxon>Bacillati</taxon>
        <taxon>Actinomycetota</taxon>
        <taxon>Actinomycetes</taxon>
        <taxon>Mycobacteriales</taxon>
        <taxon>Nocardiaceae</taxon>
        <taxon>Rhodococcus</taxon>
    </lineage>
</organism>
<keyword evidence="4 6" id="KW-0560">Oxidoreductase</keyword>
<dbReference type="InterPro" id="IPR050446">
    <property type="entry name" value="FAD-oxidoreductase/Apoptosis"/>
</dbReference>
<protein>
    <submittedName>
        <fullName evidence="6">Ferredoxin--NAD(+) reductase</fullName>
        <ecNumber evidence="6">1.18.1.3</ecNumber>
    </submittedName>
</protein>
<dbReference type="AlphaFoldDB" id="A0A2X4TML7"/>
<evidence type="ECO:0000256" key="1">
    <source>
        <dbReference type="ARBA" id="ARBA00001974"/>
    </source>
</evidence>
<evidence type="ECO:0000313" key="6">
    <source>
        <dbReference type="EMBL" id="SQI28646.1"/>
    </source>
</evidence>
<dbReference type="PRINTS" id="PR00368">
    <property type="entry name" value="FADPNR"/>
</dbReference>
<dbReference type="GO" id="GO:0005737">
    <property type="term" value="C:cytoplasm"/>
    <property type="evidence" value="ECO:0007669"/>
    <property type="project" value="TreeGrafter"/>
</dbReference>
<feature type="domain" description="FAD/NAD(P)-binding" evidence="5">
    <location>
        <begin position="11"/>
        <end position="290"/>
    </location>
</feature>
<dbReference type="InterPro" id="IPR023753">
    <property type="entry name" value="FAD/NAD-binding_dom"/>
</dbReference>
<dbReference type="InterPro" id="IPR016156">
    <property type="entry name" value="FAD/NAD-linked_Rdtase_dimer_sf"/>
</dbReference>
<dbReference type="Proteomes" id="UP000249091">
    <property type="component" value="Chromosome 1"/>
</dbReference>
<evidence type="ECO:0000256" key="3">
    <source>
        <dbReference type="ARBA" id="ARBA00022827"/>
    </source>
</evidence>
<dbReference type="STRING" id="1219011.GCA_001895045_00116"/>
<dbReference type="PANTHER" id="PTHR43557:SF2">
    <property type="entry name" value="RIESKE DOMAIN-CONTAINING PROTEIN-RELATED"/>
    <property type="match status" value="1"/>
</dbReference>
<dbReference type="InterPro" id="IPR036188">
    <property type="entry name" value="FAD/NAD-bd_sf"/>
</dbReference>
<dbReference type="Pfam" id="PF07992">
    <property type="entry name" value="Pyr_redox_2"/>
    <property type="match status" value="1"/>
</dbReference>
<keyword evidence="3" id="KW-0274">FAD</keyword>
<evidence type="ECO:0000256" key="4">
    <source>
        <dbReference type="ARBA" id="ARBA00023002"/>
    </source>
</evidence>
<dbReference type="GO" id="GO:0008860">
    <property type="term" value="F:ferredoxin-NAD+ reductase activity"/>
    <property type="evidence" value="ECO:0007669"/>
    <property type="project" value="UniProtKB-EC"/>
</dbReference>
<dbReference type="SUPFAM" id="SSF51905">
    <property type="entry name" value="FAD/NAD(P)-binding domain"/>
    <property type="match status" value="2"/>
</dbReference>
<dbReference type="EMBL" id="LS483468">
    <property type="protein sequence ID" value="SQI28646.1"/>
    <property type="molecule type" value="Genomic_DNA"/>
</dbReference>
<dbReference type="Gene3D" id="3.30.390.30">
    <property type="match status" value="1"/>
</dbReference>
<gene>
    <name evidence="6" type="primary">bedA</name>
    <name evidence="6" type="ORF">NCTC10994_00396</name>
</gene>
<name>A0A2X4TML7_9NOCA</name>
<dbReference type="RefSeq" id="WP_072698149.1">
    <property type="nucleotide sequence ID" value="NZ_JAFBBL010000001.1"/>
</dbReference>
<keyword evidence="7" id="KW-1185">Reference proteome</keyword>
<evidence type="ECO:0000313" key="7">
    <source>
        <dbReference type="Proteomes" id="UP000249091"/>
    </source>
</evidence>
<dbReference type="SUPFAM" id="SSF55424">
    <property type="entry name" value="FAD/NAD-linked reductases, dimerisation (C-terminal) domain"/>
    <property type="match status" value="1"/>
</dbReference>
<dbReference type="PANTHER" id="PTHR43557">
    <property type="entry name" value="APOPTOSIS-INDUCING FACTOR 1"/>
    <property type="match status" value="1"/>
</dbReference>
<keyword evidence="2" id="KW-0285">Flavoprotein</keyword>
<evidence type="ECO:0000256" key="2">
    <source>
        <dbReference type="ARBA" id="ARBA00022630"/>
    </source>
</evidence>
<dbReference type="KEGG" id="rcr:NCTC10994_00396"/>
<sequence>MNSTRTDAVRRIVVVGNGIAGQTACDSLRAAGFDGELTIVGDEPHPAYSRPALSKALLVDGGSHELASPSHGATEILGVAALALDTRARRMSFDDGSELSYDGLVVASGARARRLGGPDSPELTLRTLEDALTLRDRLATQPSVAVVGAGPLGMEIASAALSAGCEVTLVADGPPMRVHLGPYLSAAFTTAAVARGLKLVDGTAVGLDGPHTVLLDDGARVEAELIVTAIGDIPNTEWLAGSGLLTDGRLEADARGRVAPGIVAAGDVASIPTRSGVRRIPLWNSAIEQAKIAAVALLTGDAAPELDLEPYFWTEQFGLNLKAVGHLPAAGEPEFLTGDRPEGPAVMRWTHEDGHAVAVAVNQRIPIPKLRRMASASG</sequence>
<dbReference type="GO" id="GO:0016651">
    <property type="term" value="F:oxidoreductase activity, acting on NAD(P)H"/>
    <property type="evidence" value="ECO:0007669"/>
    <property type="project" value="TreeGrafter"/>
</dbReference>
<evidence type="ECO:0000259" key="5">
    <source>
        <dbReference type="Pfam" id="PF07992"/>
    </source>
</evidence>